<dbReference type="InterPro" id="IPR038765">
    <property type="entry name" value="Papain-like_cys_pep_sf"/>
</dbReference>
<feature type="domain" description="UCH catalytic" evidence="10">
    <location>
        <begin position="189"/>
        <end position="522"/>
    </location>
</feature>
<comment type="similarity">
    <text evidence="2 7 8">Belongs to the peptidase C12 family.</text>
</comment>
<evidence type="ECO:0000256" key="5">
    <source>
        <dbReference type="ARBA" id="ARBA00022801"/>
    </source>
</evidence>
<dbReference type="PANTHER" id="PTHR10589">
    <property type="entry name" value="UBIQUITIN CARBOXYL-TERMINAL HYDROLASE"/>
    <property type="match status" value="1"/>
</dbReference>
<evidence type="ECO:0000256" key="9">
    <source>
        <dbReference type="SAM" id="MobiDB-lite"/>
    </source>
</evidence>
<feature type="active site" description="Proton donor" evidence="7">
    <location>
        <position position="462"/>
    </location>
</feature>
<comment type="caution">
    <text evidence="11">The sequence shown here is derived from an EMBL/GenBank/DDBJ whole genome shotgun (WGS) entry which is preliminary data.</text>
</comment>
<dbReference type="PROSITE" id="PS52048">
    <property type="entry name" value="UCH_DOMAIN"/>
    <property type="match status" value="1"/>
</dbReference>
<dbReference type="GO" id="GO:0005737">
    <property type="term" value="C:cytoplasm"/>
    <property type="evidence" value="ECO:0007669"/>
    <property type="project" value="TreeGrafter"/>
</dbReference>
<feature type="compositionally biased region" description="Polar residues" evidence="9">
    <location>
        <begin position="26"/>
        <end position="35"/>
    </location>
</feature>
<keyword evidence="5 7" id="KW-0378">Hydrolase</keyword>
<keyword evidence="3 7" id="KW-0645">Protease</keyword>
<evidence type="ECO:0000256" key="8">
    <source>
        <dbReference type="RuleBase" id="RU361215"/>
    </source>
</evidence>
<dbReference type="GO" id="GO:0006511">
    <property type="term" value="P:ubiquitin-dependent protein catabolic process"/>
    <property type="evidence" value="ECO:0007669"/>
    <property type="project" value="UniProtKB-UniRule"/>
</dbReference>
<dbReference type="EC" id="3.4.19.12" evidence="8"/>
<keyword evidence="4 7" id="KW-0833">Ubl conjugation pathway</keyword>
<feature type="site" description="Important for enzyme activity" evidence="7">
    <location>
        <position position="477"/>
    </location>
</feature>
<dbReference type="GO" id="GO:0016579">
    <property type="term" value="P:protein deubiquitination"/>
    <property type="evidence" value="ECO:0007669"/>
    <property type="project" value="TreeGrafter"/>
</dbReference>
<evidence type="ECO:0000256" key="1">
    <source>
        <dbReference type="ARBA" id="ARBA00000707"/>
    </source>
</evidence>
<dbReference type="PANTHER" id="PTHR10589:SF17">
    <property type="entry name" value="UBIQUITIN CARBOXYL-TERMINAL HYDROLASE"/>
    <property type="match status" value="1"/>
</dbReference>
<dbReference type="AlphaFoldDB" id="A0A4V3WMS4"/>
<dbReference type="SUPFAM" id="SSF54001">
    <property type="entry name" value="Cysteine proteinases"/>
    <property type="match status" value="2"/>
</dbReference>
<comment type="catalytic activity">
    <reaction evidence="1 7 8">
        <text>Thiol-dependent hydrolysis of ester, thioester, amide, peptide and isopeptide bonds formed by the C-terminal Gly of ubiquitin (a 76-residue protein attached to proteins as an intracellular targeting signal).</text>
        <dbReference type="EC" id="3.4.19.12"/>
    </reaction>
</comment>
<evidence type="ECO:0000256" key="6">
    <source>
        <dbReference type="ARBA" id="ARBA00022807"/>
    </source>
</evidence>
<dbReference type="InterPro" id="IPR036959">
    <property type="entry name" value="Peptidase_C12_UCH_sf"/>
</dbReference>
<gene>
    <name evidence="11" type="ORF">TEA_019722</name>
</gene>
<dbReference type="PRINTS" id="PR00707">
    <property type="entry name" value="UBCTHYDRLASE"/>
</dbReference>
<evidence type="ECO:0000256" key="3">
    <source>
        <dbReference type="ARBA" id="ARBA00022670"/>
    </source>
</evidence>
<dbReference type="InterPro" id="IPR001578">
    <property type="entry name" value="Peptidase_C12_UCH"/>
</dbReference>
<keyword evidence="6 7" id="KW-0788">Thiol protease</keyword>
<dbReference type="EMBL" id="SDRB02008277">
    <property type="protein sequence ID" value="THG09757.1"/>
    <property type="molecule type" value="Genomic_DNA"/>
</dbReference>
<evidence type="ECO:0000313" key="11">
    <source>
        <dbReference type="EMBL" id="THG09757.1"/>
    </source>
</evidence>
<dbReference type="Gene3D" id="3.30.1490.420">
    <property type="entry name" value="Ubiquitin carboxyl-terminal hydrolase, domain 2"/>
    <property type="match status" value="1"/>
</dbReference>
<dbReference type="GO" id="GO:0004843">
    <property type="term" value="F:cysteine-type deubiquitinase activity"/>
    <property type="evidence" value="ECO:0007669"/>
    <property type="project" value="UniProtKB-UniRule"/>
</dbReference>
<feature type="site" description="Transition state stabilizer" evidence="7">
    <location>
        <position position="270"/>
    </location>
</feature>
<dbReference type="STRING" id="542762.A0A4V3WMS4"/>
<name>A0A4V3WMS4_CAMSN</name>
<feature type="region of interest" description="Disordered" evidence="9">
    <location>
        <begin position="1"/>
        <end position="136"/>
    </location>
</feature>
<evidence type="ECO:0000256" key="2">
    <source>
        <dbReference type="ARBA" id="ARBA00009326"/>
    </source>
</evidence>
<evidence type="ECO:0000313" key="12">
    <source>
        <dbReference type="Proteomes" id="UP000306102"/>
    </source>
</evidence>
<reference evidence="11 12" key="1">
    <citation type="journal article" date="2018" name="Proc. Natl. Acad. Sci. U.S.A.">
        <title>Draft genome sequence of Camellia sinensis var. sinensis provides insights into the evolution of the tea genome and tea quality.</title>
        <authorList>
            <person name="Wei C."/>
            <person name="Yang H."/>
            <person name="Wang S."/>
            <person name="Zhao J."/>
            <person name="Liu C."/>
            <person name="Gao L."/>
            <person name="Xia E."/>
            <person name="Lu Y."/>
            <person name="Tai Y."/>
            <person name="She G."/>
            <person name="Sun J."/>
            <person name="Cao H."/>
            <person name="Tong W."/>
            <person name="Gao Q."/>
            <person name="Li Y."/>
            <person name="Deng W."/>
            <person name="Jiang X."/>
            <person name="Wang W."/>
            <person name="Chen Q."/>
            <person name="Zhang S."/>
            <person name="Li H."/>
            <person name="Wu J."/>
            <person name="Wang P."/>
            <person name="Li P."/>
            <person name="Shi C."/>
            <person name="Zheng F."/>
            <person name="Jian J."/>
            <person name="Huang B."/>
            <person name="Shan D."/>
            <person name="Shi M."/>
            <person name="Fang C."/>
            <person name="Yue Y."/>
            <person name="Li F."/>
            <person name="Li D."/>
            <person name="Wei S."/>
            <person name="Han B."/>
            <person name="Jiang C."/>
            <person name="Yin Y."/>
            <person name="Xia T."/>
            <person name="Zhang Z."/>
            <person name="Bennetzen J.L."/>
            <person name="Zhao S."/>
            <person name="Wan X."/>
        </authorList>
    </citation>
    <scope>NUCLEOTIDE SEQUENCE [LARGE SCALE GENOMIC DNA]</scope>
    <source>
        <strain evidence="12">cv. Shuchazao</strain>
        <tissue evidence="11">Leaf</tissue>
    </source>
</reference>
<feature type="active site" description="Nucleophile" evidence="7">
    <location>
        <position position="276"/>
    </location>
</feature>
<dbReference type="Pfam" id="PF01088">
    <property type="entry name" value="Peptidase_C12"/>
    <property type="match status" value="2"/>
</dbReference>
<organism evidence="11 12">
    <name type="scientific">Camellia sinensis var. sinensis</name>
    <name type="common">China tea</name>
    <dbReference type="NCBI Taxonomy" id="542762"/>
    <lineage>
        <taxon>Eukaryota</taxon>
        <taxon>Viridiplantae</taxon>
        <taxon>Streptophyta</taxon>
        <taxon>Embryophyta</taxon>
        <taxon>Tracheophyta</taxon>
        <taxon>Spermatophyta</taxon>
        <taxon>Magnoliopsida</taxon>
        <taxon>eudicotyledons</taxon>
        <taxon>Gunneridae</taxon>
        <taxon>Pentapetalae</taxon>
        <taxon>asterids</taxon>
        <taxon>Ericales</taxon>
        <taxon>Theaceae</taxon>
        <taxon>Camellia</taxon>
    </lineage>
</organism>
<dbReference type="Proteomes" id="UP000306102">
    <property type="component" value="Unassembled WGS sequence"/>
</dbReference>
<feature type="compositionally biased region" description="Basic and acidic residues" evidence="9">
    <location>
        <begin position="77"/>
        <end position="90"/>
    </location>
</feature>
<dbReference type="FunFam" id="3.40.532.10:FF:000022">
    <property type="match status" value="1"/>
</dbReference>
<proteinExistence type="inferred from homology"/>
<evidence type="ECO:0000259" key="10">
    <source>
        <dbReference type="PROSITE" id="PS52048"/>
    </source>
</evidence>
<protein>
    <recommendedName>
        <fullName evidence="8">Ubiquitin carboxyl-terminal hydrolase</fullName>
        <ecNumber evidence="8">3.4.19.12</ecNumber>
    </recommendedName>
</protein>
<evidence type="ECO:0000256" key="4">
    <source>
        <dbReference type="ARBA" id="ARBA00022786"/>
    </source>
</evidence>
<accession>A0A4V3WMS4</accession>
<evidence type="ECO:0000256" key="7">
    <source>
        <dbReference type="PROSITE-ProRule" id="PRU01393"/>
    </source>
</evidence>
<dbReference type="CDD" id="cd09616">
    <property type="entry name" value="Peptidase_C12_UCH_L1_L3"/>
    <property type="match status" value="1"/>
</dbReference>
<dbReference type="Gene3D" id="3.40.532.10">
    <property type="entry name" value="Peptidase C12, ubiquitin carboxyl-terminal hydrolase"/>
    <property type="match status" value="1"/>
</dbReference>
<sequence>MEENSAAIEAILRGGGGEEEEEESSKINNKGTVNNDGGWKTVSYQKRHRKKSVKAPEAFPDPQKLGSSATGNVFRSIEQHSEERRHRLEAQRAAAGENAVKLSGDDMEDGADIEAASGVDNGGAEAKKTKVKKPKKPKVTVAEASAKIDASDLAAFLADITKNINQEKGVGVKREENFRAMDESPSAKRWLPLEANPDVMNQFLWGLGLPEDEAECHDVYGLDEELLEMVPRPVLAVLFLYPITPQSEEERILQDSVKKEHNDRVYFMKQTVGNACGTIGLLHAVGNVTSEIKLLEGSFLDRFYKSTAAMDPLERAAFLEKDREMEVAHSVAATAGETEKLTGINVGTVYGVMSDRCRRTVYGVMSDRCRRHCMSVYIGCPKDIHGCRYRALKSRALKRCAIKRCARGIKRRAMKRRASLSARRGARCAWLPRLFNQDRAEAEAKTNNWRKSLKASDNVDAHFICFACVDGQLYELDGRKSAPISHGPSSPSSLLQDAAKAIQGMIQKNPDSMSFNVIVFSKKAR</sequence>
<keyword evidence="12" id="KW-1185">Reference proteome</keyword>